<sequence length="67" mass="7509">MSIARVTEISATSPTSFDDAVKQGIDRASKTIRNITGAWVKENRVKVSNGEIEYYQVNMQITFVLDD</sequence>
<dbReference type="RefSeq" id="WP_093423039.1">
    <property type="nucleotide sequence ID" value="NZ_FOXA01000011.1"/>
</dbReference>
<dbReference type="PANTHER" id="PTHR39324:SF1">
    <property type="entry name" value="CALCIUM DODECIN"/>
    <property type="match status" value="1"/>
</dbReference>
<dbReference type="InterPro" id="IPR036694">
    <property type="entry name" value="Dodecin-like_sf"/>
</dbReference>
<accession>A0A1I5SMQ2</accession>
<organism evidence="1 2">
    <name type="scientific">Tranquillimonas alkanivorans</name>
    <dbReference type="NCBI Taxonomy" id="441119"/>
    <lineage>
        <taxon>Bacteria</taxon>
        <taxon>Pseudomonadati</taxon>
        <taxon>Pseudomonadota</taxon>
        <taxon>Alphaproteobacteria</taxon>
        <taxon>Rhodobacterales</taxon>
        <taxon>Roseobacteraceae</taxon>
        <taxon>Tranquillimonas</taxon>
    </lineage>
</organism>
<dbReference type="OrthoDB" id="9805449at2"/>
<dbReference type="SUPFAM" id="SSF89807">
    <property type="entry name" value="Dodecin-like"/>
    <property type="match status" value="1"/>
</dbReference>
<evidence type="ECO:0008006" key="3">
    <source>
        <dbReference type="Google" id="ProtNLM"/>
    </source>
</evidence>
<dbReference type="EMBL" id="FOXA01000011">
    <property type="protein sequence ID" value="SFP71586.1"/>
    <property type="molecule type" value="Genomic_DNA"/>
</dbReference>
<dbReference type="Proteomes" id="UP000199356">
    <property type="component" value="Unassembled WGS sequence"/>
</dbReference>
<dbReference type="InterPro" id="IPR009923">
    <property type="entry name" value="Dodecin"/>
</dbReference>
<dbReference type="AlphaFoldDB" id="A0A1I5SMQ2"/>
<reference evidence="1 2" key="1">
    <citation type="submission" date="2016-10" db="EMBL/GenBank/DDBJ databases">
        <authorList>
            <person name="de Groot N.N."/>
        </authorList>
    </citation>
    <scope>NUCLEOTIDE SEQUENCE [LARGE SCALE GENOMIC DNA]</scope>
    <source>
        <strain evidence="1 2">DSM 19547</strain>
    </source>
</reference>
<evidence type="ECO:0000313" key="1">
    <source>
        <dbReference type="EMBL" id="SFP71586.1"/>
    </source>
</evidence>
<name>A0A1I5SMQ2_9RHOB</name>
<gene>
    <name evidence="1" type="ORF">SAMN04488047_11179</name>
</gene>
<evidence type="ECO:0000313" key="2">
    <source>
        <dbReference type="Proteomes" id="UP000199356"/>
    </source>
</evidence>
<dbReference type="Pfam" id="PF07311">
    <property type="entry name" value="Dodecin"/>
    <property type="match status" value="1"/>
</dbReference>
<dbReference type="Gene3D" id="3.30.1660.10">
    <property type="entry name" value="Flavin-binding protein dodecin"/>
    <property type="match status" value="1"/>
</dbReference>
<keyword evidence="2" id="KW-1185">Reference proteome</keyword>
<protein>
    <recommendedName>
        <fullName evidence="3">Dodecin domain-containing protein</fullName>
    </recommendedName>
</protein>
<proteinExistence type="predicted"/>
<dbReference type="PANTHER" id="PTHR39324">
    <property type="entry name" value="CALCIUM DODECIN"/>
    <property type="match status" value="1"/>
</dbReference>
<dbReference type="InterPro" id="IPR025543">
    <property type="entry name" value="Dodecin-like"/>
</dbReference>
<dbReference type="STRING" id="441119.SAMN04488047_11179"/>